<name>A0A4Q9VNV4_9HYPH</name>
<dbReference type="RefSeq" id="WP_131309703.1">
    <property type="nucleotide sequence ID" value="NZ_SJFN01000015.1"/>
</dbReference>
<dbReference type="AlphaFoldDB" id="A0A4Q9VNV4"/>
<evidence type="ECO:0000313" key="4">
    <source>
        <dbReference type="EMBL" id="TBW37365.1"/>
    </source>
</evidence>
<reference evidence="4 5" key="1">
    <citation type="submission" date="2019-02" db="EMBL/GenBank/DDBJ databases">
        <title>Siculibacillus lacustris gen. nov., sp. nov., a new rosette-forming bacterium isolated from a freshwater crater lake (Lake St. Ana, Romania).</title>
        <authorList>
            <person name="Felfoldi T."/>
            <person name="Marton Z."/>
            <person name="Szabo A."/>
            <person name="Mentes A."/>
            <person name="Boka K."/>
            <person name="Marialigeti K."/>
            <person name="Mathe I."/>
            <person name="Koncz M."/>
            <person name="Schumann P."/>
            <person name="Toth E."/>
        </authorList>
    </citation>
    <scope>NUCLEOTIDE SEQUENCE [LARGE SCALE GENOMIC DNA]</scope>
    <source>
        <strain evidence="4 5">SA-279</strain>
    </source>
</reference>
<dbReference type="GO" id="GO:0016887">
    <property type="term" value="F:ATP hydrolysis activity"/>
    <property type="evidence" value="ECO:0007669"/>
    <property type="project" value="InterPro"/>
</dbReference>
<evidence type="ECO:0000256" key="2">
    <source>
        <dbReference type="ARBA" id="ARBA00022840"/>
    </source>
</evidence>
<gene>
    <name evidence="4" type="ORF">EYW49_11420</name>
</gene>
<dbReference type="InterPro" id="IPR003439">
    <property type="entry name" value="ABC_transporter-like_ATP-bd"/>
</dbReference>
<dbReference type="EMBL" id="SJFN01000015">
    <property type="protein sequence ID" value="TBW37365.1"/>
    <property type="molecule type" value="Genomic_DNA"/>
</dbReference>
<protein>
    <submittedName>
        <fullName evidence="4">ABC transporter ATP-binding protein</fullName>
    </submittedName>
</protein>
<evidence type="ECO:0000259" key="3">
    <source>
        <dbReference type="PROSITE" id="PS50893"/>
    </source>
</evidence>
<feature type="domain" description="ABC transporter" evidence="3">
    <location>
        <begin position="21"/>
        <end position="245"/>
    </location>
</feature>
<dbReference type="GO" id="GO:0005886">
    <property type="term" value="C:plasma membrane"/>
    <property type="evidence" value="ECO:0007669"/>
    <property type="project" value="TreeGrafter"/>
</dbReference>
<dbReference type="PROSITE" id="PS50893">
    <property type="entry name" value="ABC_TRANSPORTER_2"/>
    <property type="match status" value="1"/>
</dbReference>
<dbReference type="InterPro" id="IPR027417">
    <property type="entry name" value="P-loop_NTPase"/>
</dbReference>
<dbReference type="Proteomes" id="UP000292781">
    <property type="component" value="Unassembled WGS sequence"/>
</dbReference>
<evidence type="ECO:0000256" key="1">
    <source>
        <dbReference type="ARBA" id="ARBA00022741"/>
    </source>
</evidence>
<dbReference type="InterPro" id="IPR003593">
    <property type="entry name" value="AAA+_ATPase"/>
</dbReference>
<comment type="caution">
    <text evidence="4">The sequence shown here is derived from an EMBL/GenBank/DDBJ whole genome shotgun (WGS) entry which is preliminary data.</text>
</comment>
<evidence type="ECO:0000313" key="5">
    <source>
        <dbReference type="Proteomes" id="UP000292781"/>
    </source>
</evidence>
<dbReference type="PANTHER" id="PTHR24220">
    <property type="entry name" value="IMPORT ATP-BINDING PROTEIN"/>
    <property type="match status" value="1"/>
</dbReference>
<dbReference type="GO" id="GO:0022857">
    <property type="term" value="F:transmembrane transporter activity"/>
    <property type="evidence" value="ECO:0007669"/>
    <property type="project" value="TreeGrafter"/>
</dbReference>
<keyword evidence="2 4" id="KW-0067">ATP-binding</keyword>
<dbReference type="SUPFAM" id="SSF52540">
    <property type="entry name" value="P-loop containing nucleoside triphosphate hydrolases"/>
    <property type="match status" value="1"/>
</dbReference>
<keyword evidence="1" id="KW-0547">Nucleotide-binding</keyword>
<dbReference type="Pfam" id="PF00005">
    <property type="entry name" value="ABC_tran"/>
    <property type="match status" value="1"/>
</dbReference>
<dbReference type="InterPro" id="IPR015854">
    <property type="entry name" value="ABC_transpr_LolD-like"/>
</dbReference>
<dbReference type="GO" id="GO:0005524">
    <property type="term" value="F:ATP binding"/>
    <property type="evidence" value="ECO:0007669"/>
    <property type="project" value="UniProtKB-KW"/>
</dbReference>
<sequence>MPTSAAPAEPAAADGPRAAALRLDGVVVEHRRGREPPFRALDIESLEVPPGARVGFAGPSGAGKSTLLHVVAGLAVPSTGRVAWGDTRLDTLGEAAHGRWRRATIGFVFQDFHLVDELTVRDNVLMPARFGRIADRQALHARADALIARMGLDDPRRRAAKLSRGERQRVAVARALLLGPRLILADEPTASLDAEAGRAVAGLLVDAAREHGATLLVVAHDPALLERLDTVHRLAGGRLIAEERR</sequence>
<accession>A0A4Q9VNV4</accession>
<dbReference type="Gene3D" id="3.40.50.300">
    <property type="entry name" value="P-loop containing nucleotide triphosphate hydrolases"/>
    <property type="match status" value="1"/>
</dbReference>
<organism evidence="4 5">
    <name type="scientific">Siculibacillus lacustris</name>
    <dbReference type="NCBI Taxonomy" id="1549641"/>
    <lineage>
        <taxon>Bacteria</taxon>
        <taxon>Pseudomonadati</taxon>
        <taxon>Pseudomonadota</taxon>
        <taxon>Alphaproteobacteria</taxon>
        <taxon>Hyphomicrobiales</taxon>
        <taxon>Ancalomicrobiaceae</taxon>
        <taxon>Siculibacillus</taxon>
    </lineage>
</organism>
<dbReference type="OrthoDB" id="7343243at2"/>
<proteinExistence type="predicted"/>
<keyword evidence="5" id="KW-1185">Reference proteome</keyword>
<dbReference type="SMART" id="SM00382">
    <property type="entry name" value="AAA"/>
    <property type="match status" value="1"/>
</dbReference>